<comment type="caution">
    <text evidence="3">The sequence shown here is derived from an EMBL/GenBank/DDBJ whole genome shotgun (WGS) entry which is preliminary data.</text>
</comment>
<keyword evidence="1" id="KW-0853">WD repeat</keyword>
<name>A0AAD5R463_PARTN</name>
<feature type="signal peptide" evidence="2">
    <location>
        <begin position="1"/>
        <end position="25"/>
    </location>
</feature>
<dbReference type="EMBL" id="JAHQIW010006496">
    <property type="protein sequence ID" value="KAJ1369327.1"/>
    <property type="molecule type" value="Genomic_DNA"/>
</dbReference>
<dbReference type="SMART" id="SM00320">
    <property type="entry name" value="WD40"/>
    <property type="match status" value="2"/>
</dbReference>
<dbReference type="InterPro" id="IPR036322">
    <property type="entry name" value="WD40_repeat_dom_sf"/>
</dbReference>
<keyword evidence="2" id="KW-0732">Signal</keyword>
<proteinExistence type="predicted"/>
<evidence type="ECO:0000256" key="1">
    <source>
        <dbReference type="PROSITE-ProRule" id="PRU00221"/>
    </source>
</evidence>
<organism evidence="3 4">
    <name type="scientific">Parelaphostrongylus tenuis</name>
    <name type="common">Meningeal worm</name>
    <dbReference type="NCBI Taxonomy" id="148309"/>
    <lineage>
        <taxon>Eukaryota</taxon>
        <taxon>Metazoa</taxon>
        <taxon>Ecdysozoa</taxon>
        <taxon>Nematoda</taxon>
        <taxon>Chromadorea</taxon>
        <taxon>Rhabditida</taxon>
        <taxon>Rhabditina</taxon>
        <taxon>Rhabditomorpha</taxon>
        <taxon>Strongyloidea</taxon>
        <taxon>Metastrongylidae</taxon>
        <taxon>Parelaphostrongylus</taxon>
    </lineage>
</organism>
<protein>
    <submittedName>
        <fullName evidence="3">Uncharacterized protein</fullName>
    </submittedName>
</protein>
<evidence type="ECO:0000256" key="2">
    <source>
        <dbReference type="SAM" id="SignalP"/>
    </source>
</evidence>
<feature type="chain" id="PRO_5042206690" evidence="2">
    <location>
        <begin position="26"/>
        <end position="592"/>
    </location>
</feature>
<accession>A0AAD5R463</accession>
<evidence type="ECO:0000313" key="4">
    <source>
        <dbReference type="Proteomes" id="UP001196413"/>
    </source>
</evidence>
<dbReference type="InterPro" id="IPR015943">
    <property type="entry name" value="WD40/YVTN_repeat-like_dom_sf"/>
</dbReference>
<evidence type="ECO:0000313" key="3">
    <source>
        <dbReference type="EMBL" id="KAJ1369327.1"/>
    </source>
</evidence>
<keyword evidence="4" id="KW-1185">Reference proteome</keyword>
<dbReference type="PROSITE" id="PS50082">
    <property type="entry name" value="WD_REPEATS_2"/>
    <property type="match status" value="1"/>
</dbReference>
<feature type="repeat" description="WD" evidence="1">
    <location>
        <begin position="401"/>
        <end position="433"/>
    </location>
</feature>
<dbReference type="InterPro" id="IPR001680">
    <property type="entry name" value="WD40_rpt"/>
</dbReference>
<dbReference type="SUPFAM" id="SSF50978">
    <property type="entry name" value="WD40 repeat-like"/>
    <property type="match status" value="1"/>
</dbReference>
<gene>
    <name evidence="3" type="ORF">KIN20_030755</name>
</gene>
<dbReference type="PANTHER" id="PTHR13743">
    <property type="entry name" value="BEIGE/BEACH-RELATED"/>
    <property type="match status" value="1"/>
</dbReference>
<dbReference type="PANTHER" id="PTHR13743:SF86">
    <property type="entry name" value="LYSOSOMAL-TRAFFICKING REGULATOR"/>
    <property type="match status" value="1"/>
</dbReference>
<reference evidence="3" key="1">
    <citation type="submission" date="2021-06" db="EMBL/GenBank/DDBJ databases">
        <title>Parelaphostrongylus tenuis whole genome reference sequence.</title>
        <authorList>
            <person name="Garwood T.J."/>
            <person name="Larsen P.A."/>
            <person name="Fountain-Jones N.M."/>
            <person name="Garbe J.R."/>
            <person name="Macchietto M.G."/>
            <person name="Kania S.A."/>
            <person name="Gerhold R.W."/>
            <person name="Richards J.E."/>
            <person name="Wolf T.M."/>
        </authorList>
    </citation>
    <scope>NUCLEOTIDE SEQUENCE</scope>
    <source>
        <strain evidence="3">MNPRO001-30</strain>
        <tissue evidence="3">Meninges</tissue>
    </source>
</reference>
<dbReference type="Gene3D" id="2.130.10.10">
    <property type="entry name" value="YVTN repeat-like/Quinoprotein amine dehydrogenase"/>
    <property type="match status" value="1"/>
</dbReference>
<dbReference type="Proteomes" id="UP001196413">
    <property type="component" value="Unassembled WGS sequence"/>
</dbReference>
<sequence length="592" mass="66119">MNRRISDLVASCFSLLLLVAPNAKAELRQFSNNFARRLQNRRQSTVICYIIVSLLSEVHRLQKLSGAPRAERSIEIEDGKVCILSIVYALLPSIPRLNTEQCFMIRKLCSIMSIMPSTQYNHQLVCLLLEISKYVIVKSVEIGTIDAVLQILADHIERDPQRTDVSAMIWFLGLGSRLEIKKEYYLHWEISRSEKTFGALEQNLKLTADVGCLLKVMKVQLKTASRSLPYNSSSDDGVLPLSSTTQGDLLAEDARHIIMKLIIPTIVFLSKNMPVVEYFVNVGKFSGDFLFVVDLFELLHPLIDIYIAEVMISHIFIQVYHSCVKPLQDNNLDIADRIFNSIEDAWSLSSSESTTDFKISSMSFSPKNCLIVLGCDSGTIITYQVDFDDKSVKSVKERLHLLGHSHPITAIGVCDEFSVLVSADSSGKVIVWDCTKLIFIRVLRQSCSSAIRSVCISQTTADIAIAIDVEGGSIVEFYTVNGDLINKIDVDKRVLCMTMSNQSEGTAINCLALGLLSGEIRLIETWKLSIIRTIRHPAYTDPVISIDYSPSARKLFASQANLGAKSRQVMKSLKSFHITSLLRGSLMCNRTV</sequence>
<dbReference type="AlphaFoldDB" id="A0AAD5R463"/>
<dbReference type="InterPro" id="IPR050865">
    <property type="entry name" value="BEACH_Domain"/>
</dbReference>